<protein>
    <recommendedName>
        <fullName evidence="3">DUF674 family protein</fullName>
    </recommendedName>
</protein>
<comment type="caution">
    <text evidence="1">The sequence shown here is derived from an EMBL/GenBank/DDBJ whole genome shotgun (WGS) entry which is preliminary data.</text>
</comment>
<dbReference type="EMBL" id="PSQE01000001">
    <property type="protein sequence ID" value="RHN82713.1"/>
    <property type="molecule type" value="Genomic_DNA"/>
</dbReference>
<sequence length="154" mass="17255">MNTSLSVNALSFNMASSSTKVTLKLLVDKKQNKVLFAEASKAAINSLLNMFRLSFGTVVRLMSNNDMHLFGSLGNLYHTSTTVQNLNQNYVLFDPTIPNDDHSLGISVYMCPNGCTYGITSCDQCSQPMNRDETRHVAMKDQNVQMLAFFFFFK</sequence>
<evidence type="ECO:0000313" key="1">
    <source>
        <dbReference type="EMBL" id="RHN82713.1"/>
    </source>
</evidence>
<gene>
    <name evidence="1" type="ORF">MtrunA17_Chr1g0212751</name>
</gene>
<dbReference type="PANTHER" id="PTHR33103">
    <property type="entry name" value="OS01G0153900 PROTEIN"/>
    <property type="match status" value="1"/>
</dbReference>
<organism evidence="1 2">
    <name type="scientific">Medicago truncatula</name>
    <name type="common">Barrel medic</name>
    <name type="synonym">Medicago tribuloides</name>
    <dbReference type="NCBI Taxonomy" id="3880"/>
    <lineage>
        <taxon>Eukaryota</taxon>
        <taxon>Viridiplantae</taxon>
        <taxon>Streptophyta</taxon>
        <taxon>Embryophyta</taxon>
        <taxon>Tracheophyta</taxon>
        <taxon>Spermatophyta</taxon>
        <taxon>Magnoliopsida</taxon>
        <taxon>eudicotyledons</taxon>
        <taxon>Gunneridae</taxon>
        <taxon>Pentapetalae</taxon>
        <taxon>rosids</taxon>
        <taxon>fabids</taxon>
        <taxon>Fabales</taxon>
        <taxon>Fabaceae</taxon>
        <taxon>Papilionoideae</taxon>
        <taxon>50 kb inversion clade</taxon>
        <taxon>NPAAA clade</taxon>
        <taxon>Hologalegina</taxon>
        <taxon>IRL clade</taxon>
        <taxon>Trifolieae</taxon>
        <taxon>Medicago</taxon>
    </lineage>
</organism>
<name>A0A396K450_MEDTR</name>
<proteinExistence type="predicted"/>
<evidence type="ECO:0000313" key="2">
    <source>
        <dbReference type="Proteomes" id="UP000265566"/>
    </source>
</evidence>
<reference evidence="2" key="1">
    <citation type="journal article" date="2018" name="Nat. Plants">
        <title>Whole-genome landscape of Medicago truncatula symbiotic genes.</title>
        <authorList>
            <person name="Pecrix Y."/>
            <person name="Staton S.E."/>
            <person name="Sallet E."/>
            <person name="Lelandais-Briere C."/>
            <person name="Moreau S."/>
            <person name="Carrere S."/>
            <person name="Blein T."/>
            <person name="Jardinaud M.F."/>
            <person name="Latrasse D."/>
            <person name="Zouine M."/>
            <person name="Zahm M."/>
            <person name="Kreplak J."/>
            <person name="Mayjonade B."/>
            <person name="Satge C."/>
            <person name="Perez M."/>
            <person name="Cauet S."/>
            <person name="Marande W."/>
            <person name="Chantry-Darmon C."/>
            <person name="Lopez-Roques C."/>
            <person name="Bouchez O."/>
            <person name="Berard A."/>
            <person name="Debelle F."/>
            <person name="Munos S."/>
            <person name="Bendahmane A."/>
            <person name="Berges H."/>
            <person name="Niebel A."/>
            <person name="Buitink J."/>
            <person name="Frugier F."/>
            <person name="Benhamed M."/>
            <person name="Crespi M."/>
            <person name="Gouzy J."/>
            <person name="Gamas P."/>
        </authorList>
    </citation>
    <scope>NUCLEOTIDE SEQUENCE [LARGE SCALE GENOMIC DNA]</scope>
    <source>
        <strain evidence="2">cv. Jemalong A17</strain>
    </source>
</reference>
<evidence type="ECO:0008006" key="3">
    <source>
        <dbReference type="Google" id="ProtNLM"/>
    </source>
</evidence>
<dbReference type="InterPro" id="IPR007750">
    <property type="entry name" value="DUF674"/>
</dbReference>
<dbReference type="Gramene" id="rna6895">
    <property type="protein sequence ID" value="RHN82713.1"/>
    <property type="gene ID" value="gene6895"/>
</dbReference>
<dbReference type="Proteomes" id="UP000265566">
    <property type="component" value="Chromosome 1"/>
</dbReference>
<dbReference type="Pfam" id="PF05056">
    <property type="entry name" value="DUF674"/>
    <property type="match status" value="1"/>
</dbReference>
<dbReference type="PANTHER" id="PTHR33103:SF19">
    <property type="entry name" value="OS09G0544700 PROTEIN"/>
    <property type="match status" value="1"/>
</dbReference>
<accession>A0A396K450</accession>
<dbReference type="AlphaFoldDB" id="A0A396K450"/>